<evidence type="ECO:0000256" key="7">
    <source>
        <dbReference type="ARBA" id="ARBA00023136"/>
    </source>
</evidence>
<dbReference type="GO" id="GO:0015276">
    <property type="term" value="F:ligand-gated monoatomic ion channel activity"/>
    <property type="evidence" value="ECO:0007669"/>
    <property type="project" value="InterPro"/>
</dbReference>
<evidence type="ECO:0000256" key="14">
    <source>
        <dbReference type="PIRSR" id="PIRSR601508-1"/>
    </source>
</evidence>
<dbReference type="SUPFAM" id="SSF53850">
    <property type="entry name" value="Periplasmic binding protein-like II"/>
    <property type="match status" value="1"/>
</dbReference>
<keyword evidence="10 16" id="KW-0628">Postsynaptic cell membrane</keyword>
<feature type="transmembrane region" description="Helical" evidence="16">
    <location>
        <begin position="540"/>
        <end position="561"/>
    </location>
</feature>
<dbReference type="SMART" id="SM00918">
    <property type="entry name" value="Lig_chan-Glu_bd"/>
    <property type="match status" value="1"/>
</dbReference>
<comment type="similarity">
    <text evidence="16">Belongs to the glutamate-gated ion channel (TC 1.A.10.1) family.</text>
</comment>
<evidence type="ECO:0000256" key="13">
    <source>
        <dbReference type="ARBA" id="ARBA00034104"/>
    </source>
</evidence>
<keyword evidence="2 16" id="KW-1003">Cell membrane</keyword>
<comment type="subcellular location">
    <subcellularLocation>
        <location evidence="13 16">Postsynaptic cell membrane</location>
        <topology evidence="13 16">Multi-pass membrane protein</topology>
    </subcellularLocation>
</comment>
<dbReference type="FunFam" id="3.40.190.10:FF:000072">
    <property type="entry name" value="glutamate receptor ionotropic, kainate 4"/>
    <property type="match status" value="1"/>
</dbReference>
<dbReference type="Gene3D" id="3.40.50.2300">
    <property type="match status" value="2"/>
</dbReference>
<dbReference type="Gene3D" id="3.40.190.10">
    <property type="entry name" value="Periplasmic binding protein-like II"/>
    <property type="match status" value="1"/>
</dbReference>
<evidence type="ECO:0000256" key="11">
    <source>
        <dbReference type="ARBA" id="ARBA00023286"/>
    </source>
</evidence>
<dbReference type="Pfam" id="PF10613">
    <property type="entry name" value="Lig_chan-Glu_bd"/>
    <property type="match status" value="1"/>
</dbReference>
<proteinExistence type="inferred from homology"/>
<comment type="function">
    <text evidence="16">Receptor for glutamate that functions as a ligand-gated ion channel in the central nervous system and plays an important role in excitatory synaptic transmission. L-glutamate acts as an excitatory neurotransmitter at many synapses in the central nervous system.</text>
</comment>
<dbReference type="PANTHER" id="PTHR18966">
    <property type="entry name" value="IONOTROPIC GLUTAMATE RECEPTOR"/>
    <property type="match status" value="1"/>
</dbReference>
<feature type="binding site" evidence="14">
    <location>
        <position position="590"/>
    </location>
    <ligand>
        <name>L-glutamate</name>
        <dbReference type="ChEBI" id="CHEBI:29985"/>
    </ligand>
</feature>
<dbReference type="InterPro" id="IPR001508">
    <property type="entry name" value="Iono_Glu_rcpt_met"/>
</dbReference>
<dbReference type="AlphaFoldDB" id="A0A8B9L1Y4"/>
<keyword evidence="11 16" id="KW-1071">Ligand-gated ion channel</keyword>
<keyword evidence="3 16" id="KW-0812">Transmembrane</keyword>
<evidence type="ECO:0000256" key="16">
    <source>
        <dbReference type="RuleBase" id="RU367118"/>
    </source>
</evidence>
<name>A0A8B9L1Y4_ASTMX</name>
<keyword evidence="5 16" id="KW-0770">Synapse</keyword>
<organism evidence="19 20">
    <name type="scientific">Astyanax mexicanus</name>
    <name type="common">Blind cave fish</name>
    <name type="synonym">Astyanax fasciatus mexicanus</name>
    <dbReference type="NCBI Taxonomy" id="7994"/>
    <lineage>
        <taxon>Eukaryota</taxon>
        <taxon>Metazoa</taxon>
        <taxon>Chordata</taxon>
        <taxon>Craniata</taxon>
        <taxon>Vertebrata</taxon>
        <taxon>Euteleostomi</taxon>
        <taxon>Actinopterygii</taxon>
        <taxon>Neopterygii</taxon>
        <taxon>Teleostei</taxon>
        <taxon>Ostariophysi</taxon>
        <taxon>Characiformes</taxon>
        <taxon>Characoidei</taxon>
        <taxon>Acestrorhamphidae</taxon>
        <taxon>Acestrorhamphinae</taxon>
        <taxon>Astyanax</taxon>
    </lineage>
</organism>
<evidence type="ECO:0000256" key="8">
    <source>
        <dbReference type="ARBA" id="ARBA00023170"/>
    </source>
</evidence>
<keyword evidence="12 16" id="KW-0407">Ion channel</keyword>
<evidence type="ECO:0000256" key="12">
    <source>
        <dbReference type="ARBA" id="ARBA00023303"/>
    </source>
</evidence>
<accession>A0A8B9L1Y4</accession>
<evidence type="ECO:0000256" key="1">
    <source>
        <dbReference type="ARBA" id="ARBA00022448"/>
    </source>
</evidence>
<feature type="binding site" evidence="14">
    <location>
        <position position="422"/>
    </location>
    <ligand>
        <name>L-glutamate</name>
        <dbReference type="ChEBI" id="CHEBI:29985"/>
    </ligand>
</feature>
<feature type="transmembrane region" description="Helical" evidence="16">
    <location>
        <begin position="462"/>
        <end position="480"/>
    </location>
</feature>
<feature type="domain" description="Ionotropic glutamate receptor L-glutamate and glycine-binding" evidence="18">
    <location>
        <begin position="342"/>
        <end position="406"/>
    </location>
</feature>
<evidence type="ECO:0000313" key="19">
    <source>
        <dbReference type="Ensembl" id="ENSAMXP00005044805.1"/>
    </source>
</evidence>
<evidence type="ECO:0000313" key="20">
    <source>
        <dbReference type="Proteomes" id="UP000694621"/>
    </source>
</evidence>
<dbReference type="Pfam" id="PF01094">
    <property type="entry name" value="ANF_receptor"/>
    <property type="match status" value="1"/>
</dbReference>
<keyword evidence="9" id="KW-0325">Glycoprotein</keyword>
<dbReference type="InterPro" id="IPR015683">
    <property type="entry name" value="Ionotropic_Glu_rcpt"/>
</dbReference>
<keyword evidence="4 16" id="KW-1133">Transmembrane helix</keyword>
<dbReference type="GO" id="GO:0045211">
    <property type="term" value="C:postsynaptic membrane"/>
    <property type="evidence" value="ECO:0007669"/>
    <property type="project" value="UniProtKB-SubCell"/>
</dbReference>
<dbReference type="SMART" id="SM00079">
    <property type="entry name" value="PBPe"/>
    <property type="match status" value="1"/>
</dbReference>
<evidence type="ECO:0000259" key="18">
    <source>
        <dbReference type="SMART" id="SM00918"/>
    </source>
</evidence>
<dbReference type="InterPro" id="IPR001828">
    <property type="entry name" value="ANF_lig-bd_rcpt"/>
</dbReference>
<evidence type="ECO:0000256" key="10">
    <source>
        <dbReference type="ARBA" id="ARBA00023257"/>
    </source>
</evidence>
<evidence type="ECO:0000256" key="2">
    <source>
        <dbReference type="ARBA" id="ARBA00022475"/>
    </source>
</evidence>
<dbReference type="InterPro" id="IPR001320">
    <property type="entry name" value="Iontro_rcpt_C"/>
</dbReference>
<keyword evidence="1 16" id="KW-0813">Transport</keyword>
<keyword evidence="8 16" id="KW-0675">Receptor</keyword>
<reference evidence="19" key="1">
    <citation type="submission" date="2025-08" db="UniProtKB">
        <authorList>
            <consortium name="Ensembl"/>
        </authorList>
    </citation>
    <scope>IDENTIFICATION</scope>
</reference>
<feature type="binding site" evidence="14">
    <location>
        <position position="589"/>
    </location>
    <ligand>
        <name>L-glutamate</name>
        <dbReference type="ChEBI" id="CHEBI:29985"/>
    </ligand>
</feature>
<evidence type="ECO:0000259" key="17">
    <source>
        <dbReference type="SMART" id="SM00079"/>
    </source>
</evidence>
<dbReference type="InterPro" id="IPR019594">
    <property type="entry name" value="Glu/Gly-bd"/>
</dbReference>
<dbReference type="PRINTS" id="PR00177">
    <property type="entry name" value="NMDARECEPTOR"/>
</dbReference>
<evidence type="ECO:0000256" key="9">
    <source>
        <dbReference type="ARBA" id="ARBA00023180"/>
    </source>
</evidence>
<protein>
    <recommendedName>
        <fullName evidence="16">Glutamate receptor</fullName>
    </recommendedName>
</protein>
<dbReference type="Gene3D" id="1.10.287.70">
    <property type="match status" value="1"/>
</dbReference>
<evidence type="ECO:0000256" key="5">
    <source>
        <dbReference type="ARBA" id="ARBA00023018"/>
    </source>
</evidence>
<dbReference type="FunFam" id="1.10.287.70:FF:000010">
    <property type="entry name" value="Putative glutamate receptor ionotropic kainate 1"/>
    <property type="match status" value="1"/>
</dbReference>
<dbReference type="InterPro" id="IPR028082">
    <property type="entry name" value="Peripla_BP_I"/>
</dbReference>
<dbReference type="SUPFAM" id="SSF53822">
    <property type="entry name" value="Periplasmic binding protein-like I"/>
    <property type="match status" value="1"/>
</dbReference>
<dbReference type="Ensembl" id="ENSAMXT00005048683.1">
    <property type="protein sequence ID" value="ENSAMXP00005044805.1"/>
    <property type="gene ID" value="ENSAMXG00005020666.1"/>
</dbReference>
<evidence type="ECO:0000256" key="3">
    <source>
        <dbReference type="ARBA" id="ARBA00022692"/>
    </source>
</evidence>
<keyword evidence="6 16" id="KW-0406">Ion transport</keyword>
<feature type="binding site" evidence="14">
    <location>
        <position position="417"/>
    </location>
    <ligand>
        <name>L-glutamate</name>
        <dbReference type="ChEBI" id="CHEBI:29985"/>
    </ligand>
</feature>
<keyword evidence="7 16" id="KW-0472">Membrane</keyword>
<evidence type="ECO:0000256" key="6">
    <source>
        <dbReference type="ARBA" id="ARBA00023065"/>
    </source>
</evidence>
<dbReference type="GO" id="GO:0038023">
    <property type="term" value="F:signaling receptor activity"/>
    <property type="evidence" value="ECO:0007669"/>
    <property type="project" value="InterPro"/>
</dbReference>
<dbReference type="Proteomes" id="UP000694621">
    <property type="component" value="Unplaced"/>
</dbReference>
<sequence length="603" mass="67376">MSKGVVAVLGPSASPASNSIISNICGEKEVPYVKVAPEDILKVQFPRFTTLDLRPTNTDVSLAVAGLLTFFNSTTSCLICAQANCLLNLEVLLRQFLISKETLSVRMLDDSQDPTPLLKEIRDDKTATIIVDANATMSHIILERASELGMLSVYYTYIFTSLEFSLLRLDDVADQRVNIVGFSVFNRTHPFFQDFLLSLNRSWQENCDHAPFAGTPLSSALLFDAVHTVVAAVQELNRSQNVGATQLSCKSSKIWEHGTSLMNYLRMVELEGLTGHIEFNSKGQRSNYALRIMQTNRTGSWFSHLSLLASSFKLKIDLNQIIDFLNTPLNDDALCLYLQENPYVMLRSNYQELEGNERYEGFCVDMLKELADILKFKYRIKLVSDGVYGVSGANGTWTGMVGELIARKADLAVAGLTITAEREKVIDFSKPFMTLGISIMYRVHMGRRPGYFSFLDPFSPGVWLFMLLAYLAVSCVLFLVRRLTPYEWYNPHPCLKGRCSLLINQYSLGNSFWFPVGGFMQQGSTIAPRALSTRCVSGVWWAFTLIIISSYTANLAAFLTVQRMEVPIESVDDLADQTAIEYGTMHGGSTMTFFQVSRLSAQG</sequence>
<evidence type="ECO:0000256" key="15">
    <source>
        <dbReference type="PIRSR" id="PIRSR601508-2"/>
    </source>
</evidence>
<feature type="domain" description="Ionotropic glutamate receptor C-terminal" evidence="17">
    <location>
        <begin position="332"/>
        <end position="543"/>
    </location>
</feature>
<dbReference type="Pfam" id="PF00060">
    <property type="entry name" value="Lig_chan"/>
    <property type="match status" value="1"/>
</dbReference>
<feature type="site" description="Crucial to convey clamshell closure to channel opening" evidence="15">
    <location>
        <position position="568"/>
    </location>
</feature>
<evidence type="ECO:0000256" key="4">
    <source>
        <dbReference type="ARBA" id="ARBA00022989"/>
    </source>
</evidence>